<keyword evidence="3" id="KW-1185">Reference proteome</keyword>
<dbReference type="EMBL" id="CALNXI010001801">
    <property type="protein sequence ID" value="CAH3177330.1"/>
    <property type="molecule type" value="Genomic_DNA"/>
</dbReference>
<sequence>LSFTKPFSQVSFRQNHPLVHQLQHEDSQSDVLQPEEDIDENIQESPIRHASHNRTNGDASNPCFHFTERTWDSCRQKYVYKAHCHGSHVASLVDLLYRHHTKGASHTQWPKVPWVNSPVLHQLSNCWFSVSCHSK</sequence>
<comment type="caution">
    <text evidence="2">The sequence shown here is derived from an EMBL/GenBank/DDBJ whole genome shotgun (WGS) entry which is preliminary data.</text>
</comment>
<evidence type="ECO:0000256" key="1">
    <source>
        <dbReference type="SAM" id="MobiDB-lite"/>
    </source>
</evidence>
<evidence type="ECO:0000313" key="2">
    <source>
        <dbReference type="EMBL" id="CAH3177330.1"/>
    </source>
</evidence>
<reference evidence="2 3" key="1">
    <citation type="submission" date="2022-05" db="EMBL/GenBank/DDBJ databases">
        <authorList>
            <consortium name="Genoscope - CEA"/>
            <person name="William W."/>
        </authorList>
    </citation>
    <scope>NUCLEOTIDE SEQUENCE [LARGE SCALE GENOMIC DNA]</scope>
</reference>
<protein>
    <submittedName>
        <fullName evidence="2">Uncharacterized protein</fullName>
    </submittedName>
</protein>
<name>A0ABN8RHM1_9CNID</name>
<feature type="region of interest" description="Disordered" evidence="1">
    <location>
        <begin position="22"/>
        <end position="59"/>
    </location>
</feature>
<feature type="compositionally biased region" description="Acidic residues" evidence="1">
    <location>
        <begin position="33"/>
        <end position="42"/>
    </location>
</feature>
<evidence type="ECO:0000313" key="3">
    <source>
        <dbReference type="Proteomes" id="UP001159427"/>
    </source>
</evidence>
<accession>A0ABN8RHM1</accession>
<gene>
    <name evidence="2" type="ORF">PEVE_00011194</name>
</gene>
<dbReference type="Proteomes" id="UP001159427">
    <property type="component" value="Unassembled WGS sequence"/>
</dbReference>
<organism evidence="2 3">
    <name type="scientific">Porites evermanni</name>
    <dbReference type="NCBI Taxonomy" id="104178"/>
    <lineage>
        <taxon>Eukaryota</taxon>
        <taxon>Metazoa</taxon>
        <taxon>Cnidaria</taxon>
        <taxon>Anthozoa</taxon>
        <taxon>Hexacorallia</taxon>
        <taxon>Scleractinia</taxon>
        <taxon>Fungiina</taxon>
        <taxon>Poritidae</taxon>
        <taxon>Porites</taxon>
    </lineage>
</organism>
<proteinExistence type="predicted"/>
<feature type="non-terminal residue" evidence="2">
    <location>
        <position position="1"/>
    </location>
</feature>